<comment type="similarity">
    <text evidence="6">Belongs to the azoreductase type 1 family.</text>
</comment>
<dbReference type="InterPro" id="IPR003680">
    <property type="entry name" value="Flavodoxin_fold"/>
</dbReference>
<dbReference type="GO" id="GO:0010181">
    <property type="term" value="F:FMN binding"/>
    <property type="evidence" value="ECO:0007669"/>
    <property type="project" value="UniProtKB-UniRule"/>
</dbReference>
<keyword evidence="9" id="KW-1185">Reference proteome</keyword>
<dbReference type="InterPro" id="IPR029039">
    <property type="entry name" value="Flavoprotein-like_sf"/>
</dbReference>
<dbReference type="AlphaFoldDB" id="A0A6N6MMP6"/>
<dbReference type="EC" id="1.6.5.-" evidence="6"/>
<dbReference type="PANTHER" id="PTHR43741:SF4">
    <property type="entry name" value="FMN-DEPENDENT NADH:QUINONE OXIDOREDUCTASE"/>
    <property type="match status" value="1"/>
</dbReference>
<dbReference type="GO" id="GO:0016655">
    <property type="term" value="F:oxidoreductase activity, acting on NAD(P)H, quinone or similar compound as acceptor"/>
    <property type="evidence" value="ECO:0007669"/>
    <property type="project" value="InterPro"/>
</dbReference>
<dbReference type="EMBL" id="VZZJ01000013">
    <property type="protein sequence ID" value="KAB1072504.1"/>
    <property type="molecule type" value="Genomic_DNA"/>
</dbReference>
<dbReference type="SUPFAM" id="SSF52218">
    <property type="entry name" value="Flavoproteins"/>
    <property type="match status" value="1"/>
</dbReference>
<dbReference type="EC" id="1.7.1.17" evidence="6"/>
<evidence type="ECO:0000256" key="1">
    <source>
        <dbReference type="ARBA" id="ARBA00022630"/>
    </source>
</evidence>
<reference evidence="8 9" key="1">
    <citation type="submission" date="2019-09" db="EMBL/GenBank/DDBJ databases">
        <title>YIM 132548 draft genome.</title>
        <authorList>
            <person name="Jiang L."/>
        </authorList>
    </citation>
    <scope>NUCLEOTIDE SEQUENCE [LARGE SCALE GENOMIC DNA]</scope>
    <source>
        <strain evidence="8 9">YIM 132548</strain>
    </source>
</reference>
<proteinExistence type="inferred from homology"/>
<feature type="binding site" evidence="6">
    <location>
        <begin position="98"/>
        <end position="101"/>
    </location>
    <ligand>
        <name>FMN</name>
        <dbReference type="ChEBI" id="CHEBI:58210"/>
    </ligand>
</feature>
<feature type="binding site" evidence="6">
    <location>
        <position position="10"/>
    </location>
    <ligand>
        <name>FMN</name>
        <dbReference type="ChEBI" id="CHEBI:58210"/>
    </ligand>
</feature>
<dbReference type="Proteomes" id="UP000441523">
    <property type="component" value="Unassembled WGS sequence"/>
</dbReference>
<evidence type="ECO:0000256" key="4">
    <source>
        <dbReference type="ARBA" id="ARBA00023027"/>
    </source>
</evidence>
<dbReference type="InterPro" id="IPR050104">
    <property type="entry name" value="FMN-dep_NADH:Q_OxRdtase_AzoR1"/>
</dbReference>
<evidence type="ECO:0000313" key="8">
    <source>
        <dbReference type="EMBL" id="KAB1072504.1"/>
    </source>
</evidence>
<comment type="catalytic activity">
    <reaction evidence="5">
        <text>N,N-dimethyl-1,4-phenylenediamine + anthranilate + 2 NAD(+) = 2-(4-dimethylaminophenyl)diazenylbenzoate + 2 NADH + 2 H(+)</text>
        <dbReference type="Rhea" id="RHEA:55872"/>
        <dbReference type="ChEBI" id="CHEBI:15378"/>
        <dbReference type="ChEBI" id="CHEBI:15783"/>
        <dbReference type="ChEBI" id="CHEBI:16567"/>
        <dbReference type="ChEBI" id="CHEBI:57540"/>
        <dbReference type="ChEBI" id="CHEBI:57945"/>
        <dbReference type="ChEBI" id="CHEBI:71579"/>
        <dbReference type="EC" id="1.7.1.17"/>
    </reaction>
    <physiologicalReaction direction="right-to-left" evidence="5">
        <dbReference type="Rhea" id="RHEA:55874"/>
    </physiologicalReaction>
</comment>
<comment type="cofactor">
    <cofactor evidence="6">
        <name>FMN</name>
        <dbReference type="ChEBI" id="CHEBI:58210"/>
    </cofactor>
    <text evidence="6">Binds 1 FMN per subunit.</text>
</comment>
<dbReference type="GO" id="GO:0009055">
    <property type="term" value="F:electron transfer activity"/>
    <property type="evidence" value="ECO:0007669"/>
    <property type="project" value="UniProtKB-UniRule"/>
</dbReference>
<keyword evidence="2 6" id="KW-0288">FMN</keyword>
<dbReference type="GO" id="GO:0016652">
    <property type="term" value="F:oxidoreductase activity, acting on NAD(P)H as acceptor"/>
    <property type="evidence" value="ECO:0007669"/>
    <property type="project" value="UniProtKB-UniRule"/>
</dbReference>
<comment type="caution">
    <text evidence="6">Lacks conserved residue(s) required for the propagation of feature annotation.</text>
</comment>
<dbReference type="HAMAP" id="MF_01216">
    <property type="entry name" value="Azoreductase_type1"/>
    <property type="match status" value="1"/>
</dbReference>
<sequence>MTTLLHVEGSPRGEASRSTQAARRFIEALQAAGPSLSVDHLDLWQTDLPPFDGAALMAKYARLAGRSHDGPEATAWARIAAMVERLDRADCLLLSTPMWNFSIPYRLKHWIDLITQPGLSFAFDSATGYAPLLRPRPAIAIVASAGDYATGESRGRPDLATPYLRAALGFIGLTDLTIVPVGPTIGPGAEVAAELAEERLRQLAEECLRRSARGGAGAGA</sequence>
<keyword evidence="1 6" id="KW-0285">Flavoprotein</keyword>
<dbReference type="Pfam" id="PF02525">
    <property type="entry name" value="Flavodoxin_2"/>
    <property type="match status" value="1"/>
</dbReference>
<name>A0A6N6MMP6_9HYPH</name>
<evidence type="ECO:0000256" key="2">
    <source>
        <dbReference type="ARBA" id="ARBA00022643"/>
    </source>
</evidence>
<comment type="subunit">
    <text evidence="6">Homodimer.</text>
</comment>
<dbReference type="PANTHER" id="PTHR43741">
    <property type="entry name" value="FMN-DEPENDENT NADH-AZOREDUCTASE 1"/>
    <property type="match status" value="1"/>
</dbReference>
<evidence type="ECO:0000256" key="5">
    <source>
        <dbReference type="ARBA" id="ARBA00048542"/>
    </source>
</evidence>
<evidence type="ECO:0000256" key="3">
    <source>
        <dbReference type="ARBA" id="ARBA00023002"/>
    </source>
</evidence>
<keyword evidence="4 6" id="KW-0520">NAD</keyword>
<dbReference type="InterPro" id="IPR023048">
    <property type="entry name" value="NADH:quinone_OxRdtase_FMN_depd"/>
</dbReference>
<comment type="caution">
    <text evidence="8">The sequence shown here is derived from an EMBL/GenBank/DDBJ whole genome shotgun (WGS) entry which is preliminary data.</text>
</comment>
<gene>
    <name evidence="6" type="primary">azoR</name>
    <name evidence="8" type="ORF">F6X51_16140</name>
</gene>
<evidence type="ECO:0000256" key="6">
    <source>
        <dbReference type="HAMAP-Rule" id="MF_01216"/>
    </source>
</evidence>
<protein>
    <recommendedName>
        <fullName evidence="6">FMN dependent NADH:quinone oxidoreductase</fullName>
        <ecNumber evidence="6">1.6.5.-</ecNumber>
    </recommendedName>
    <alternativeName>
        <fullName evidence="6">Azo-dye reductase</fullName>
    </alternativeName>
    <alternativeName>
        <fullName evidence="6">FMN-dependent NADH-azo compound oxidoreductase</fullName>
    </alternativeName>
    <alternativeName>
        <fullName evidence="6">FMN-dependent NADH-azoreductase</fullName>
        <ecNumber evidence="6">1.7.1.17</ecNumber>
    </alternativeName>
</protein>
<dbReference type="RefSeq" id="WP_150964696.1">
    <property type="nucleotide sequence ID" value="NZ_VZZJ01000013.1"/>
</dbReference>
<keyword evidence="3 6" id="KW-0560">Oxidoreductase</keyword>
<feature type="binding site" evidence="6">
    <location>
        <begin position="16"/>
        <end position="18"/>
    </location>
    <ligand>
        <name>FMN</name>
        <dbReference type="ChEBI" id="CHEBI:58210"/>
    </ligand>
</feature>
<feature type="domain" description="Flavodoxin-like fold" evidence="7">
    <location>
        <begin position="3"/>
        <end position="202"/>
    </location>
</feature>
<organism evidence="8 9">
    <name type="scientific">Methylobacterium planeticum</name>
    <dbReference type="NCBI Taxonomy" id="2615211"/>
    <lineage>
        <taxon>Bacteria</taxon>
        <taxon>Pseudomonadati</taxon>
        <taxon>Pseudomonadota</taxon>
        <taxon>Alphaproteobacteria</taxon>
        <taxon>Hyphomicrobiales</taxon>
        <taxon>Methylobacteriaceae</taxon>
        <taxon>Methylobacterium</taxon>
    </lineage>
</organism>
<comment type="catalytic activity">
    <reaction evidence="6">
        <text>2 a quinone + NADH + H(+) = 2 a 1,4-benzosemiquinone + NAD(+)</text>
        <dbReference type="Rhea" id="RHEA:65952"/>
        <dbReference type="ChEBI" id="CHEBI:15378"/>
        <dbReference type="ChEBI" id="CHEBI:57540"/>
        <dbReference type="ChEBI" id="CHEBI:57945"/>
        <dbReference type="ChEBI" id="CHEBI:132124"/>
        <dbReference type="ChEBI" id="CHEBI:134225"/>
    </reaction>
</comment>
<evidence type="ECO:0000259" key="7">
    <source>
        <dbReference type="Pfam" id="PF02525"/>
    </source>
</evidence>
<comment type="function">
    <text evidence="6">Quinone reductase that provides resistance to thiol-specific stress caused by electrophilic quinones.</text>
</comment>
<evidence type="ECO:0000313" key="9">
    <source>
        <dbReference type="Proteomes" id="UP000441523"/>
    </source>
</evidence>
<dbReference type="Gene3D" id="3.40.50.360">
    <property type="match status" value="1"/>
</dbReference>
<accession>A0A6N6MMP6</accession>
<comment type="function">
    <text evidence="6">Also exhibits azoreductase activity. Catalyzes the reductive cleavage of the azo bond in aromatic azo compounds to the corresponding amines.</text>
</comment>